<evidence type="ECO:0000256" key="1">
    <source>
        <dbReference type="SAM" id="Phobius"/>
    </source>
</evidence>
<dbReference type="Proteomes" id="UP000198556">
    <property type="component" value="Unassembled WGS sequence"/>
</dbReference>
<dbReference type="EMBL" id="FOGF01000016">
    <property type="protein sequence ID" value="SER04435.1"/>
    <property type="molecule type" value="Genomic_DNA"/>
</dbReference>
<keyword evidence="1" id="KW-0472">Membrane</keyword>
<dbReference type="Pfam" id="PF20040">
    <property type="entry name" value="DUF6442"/>
    <property type="match status" value="1"/>
</dbReference>
<dbReference type="InterPro" id="IPR045620">
    <property type="entry name" value="DUF6442"/>
</dbReference>
<dbReference type="AlphaFoldDB" id="A0A1H9KZT6"/>
<gene>
    <name evidence="2" type="ORF">SAMN05421767_11625</name>
</gene>
<keyword evidence="1" id="KW-0812">Transmembrane</keyword>
<feature type="transmembrane region" description="Helical" evidence="1">
    <location>
        <begin position="86"/>
        <end position="107"/>
    </location>
</feature>
<proteinExistence type="predicted"/>
<organism evidence="2 3">
    <name type="scientific">Granulicatella balaenopterae</name>
    <dbReference type="NCBI Taxonomy" id="137733"/>
    <lineage>
        <taxon>Bacteria</taxon>
        <taxon>Bacillati</taxon>
        <taxon>Bacillota</taxon>
        <taxon>Bacilli</taxon>
        <taxon>Lactobacillales</taxon>
        <taxon>Carnobacteriaceae</taxon>
        <taxon>Granulicatella</taxon>
    </lineage>
</organism>
<evidence type="ECO:0000313" key="2">
    <source>
        <dbReference type="EMBL" id="SER04435.1"/>
    </source>
</evidence>
<name>A0A1H9KZT6_9LACT</name>
<reference evidence="2 3" key="1">
    <citation type="submission" date="2016-10" db="EMBL/GenBank/DDBJ databases">
        <authorList>
            <person name="de Groot N.N."/>
        </authorList>
    </citation>
    <scope>NUCLEOTIDE SEQUENCE [LARGE SCALE GENOMIC DNA]</scope>
    <source>
        <strain evidence="2 3">DSM 15827</strain>
    </source>
</reference>
<protein>
    <submittedName>
        <fullName evidence="2">Uncharacterized protein</fullName>
    </submittedName>
</protein>
<dbReference type="STRING" id="137733.SAMN05421767_11625"/>
<keyword evidence="1" id="KW-1133">Transmembrane helix</keyword>
<keyword evidence="3" id="KW-1185">Reference proteome</keyword>
<evidence type="ECO:0000313" key="3">
    <source>
        <dbReference type="Proteomes" id="UP000198556"/>
    </source>
</evidence>
<sequence>MDKEKLLSRSRDENIFGDERVRHTKAVSYQWGAIAASLAFIILIIASYFTDIDTRSGKLVFACMLFGQLSYTYWAKRKEATRFSNIVNLLMVGGFFILIIGFIVELIQNG</sequence>
<accession>A0A1H9KZT6</accession>
<feature type="transmembrane region" description="Helical" evidence="1">
    <location>
        <begin position="29"/>
        <end position="50"/>
    </location>
</feature>
<dbReference type="RefSeq" id="WP_089746597.1">
    <property type="nucleotide sequence ID" value="NZ_FOGF01000016.1"/>
</dbReference>